<dbReference type="InterPro" id="IPR002938">
    <property type="entry name" value="FAD-bd"/>
</dbReference>
<organism evidence="4 5">
    <name type="scientific">Nocardia cerradoensis</name>
    <dbReference type="NCBI Taxonomy" id="85688"/>
    <lineage>
        <taxon>Bacteria</taxon>
        <taxon>Bacillati</taxon>
        <taxon>Actinomycetota</taxon>
        <taxon>Actinomycetes</taxon>
        <taxon>Mycobacteriales</taxon>
        <taxon>Nocardiaceae</taxon>
        <taxon>Nocardia</taxon>
    </lineage>
</organism>
<keyword evidence="5" id="KW-1185">Reference proteome</keyword>
<evidence type="ECO:0000313" key="5">
    <source>
        <dbReference type="Proteomes" id="UP000215506"/>
    </source>
</evidence>
<dbReference type="PANTHER" id="PTHR43476:SF4">
    <property type="entry name" value="BLR0106 PROTEIN"/>
    <property type="match status" value="1"/>
</dbReference>
<dbReference type="PRINTS" id="PR00420">
    <property type="entry name" value="RNGMNOXGNASE"/>
</dbReference>
<reference evidence="4 5" key="1">
    <citation type="submission" date="2017-07" db="EMBL/GenBank/DDBJ databases">
        <title>First draft Genome Sequence of Nocardia cerradoensis isolated from human infection.</title>
        <authorList>
            <person name="Carrasco G."/>
        </authorList>
    </citation>
    <scope>NUCLEOTIDE SEQUENCE [LARGE SCALE GENOMIC DNA]</scope>
    <source>
        <strain evidence="4 5">CNM20130759</strain>
    </source>
</reference>
<evidence type="ECO:0000256" key="1">
    <source>
        <dbReference type="ARBA" id="ARBA00023002"/>
    </source>
</evidence>
<proteinExistence type="predicted"/>
<dbReference type="RefSeq" id="WP_039777764.1">
    <property type="nucleotide sequence ID" value="NZ_JAAXOR010000001.1"/>
</dbReference>
<dbReference type="InterPro" id="IPR050631">
    <property type="entry name" value="PheA/TfdB_FAD_monoxygenase"/>
</dbReference>
<dbReference type="SUPFAM" id="SSF51905">
    <property type="entry name" value="FAD/NAD(P)-binding domain"/>
    <property type="match status" value="1"/>
</dbReference>
<evidence type="ECO:0000259" key="3">
    <source>
        <dbReference type="Pfam" id="PF01494"/>
    </source>
</evidence>
<dbReference type="InterPro" id="IPR036188">
    <property type="entry name" value="FAD/NAD-bd_sf"/>
</dbReference>
<dbReference type="GO" id="GO:0071949">
    <property type="term" value="F:FAD binding"/>
    <property type="evidence" value="ECO:0007669"/>
    <property type="project" value="InterPro"/>
</dbReference>
<dbReference type="Pfam" id="PF01494">
    <property type="entry name" value="FAD_binding_3"/>
    <property type="match status" value="1"/>
</dbReference>
<evidence type="ECO:0000256" key="2">
    <source>
        <dbReference type="ARBA" id="ARBA00023027"/>
    </source>
</evidence>
<evidence type="ECO:0000313" key="4">
    <source>
        <dbReference type="EMBL" id="OXR42063.1"/>
    </source>
</evidence>
<name>A0A231GZM3_9NOCA</name>
<dbReference type="EMBL" id="NGAF01000015">
    <property type="protein sequence ID" value="OXR42063.1"/>
    <property type="molecule type" value="Genomic_DNA"/>
</dbReference>
<keyword evidence="1 4" id="KW-0560">Oxidoreductase</keyword>
<dbReference type="Gene3D" id="3.30.9.20">
    <property type="match status" value="1"/>
</dbReference>
<protein>
    <submittedName>
        <fullName evidence="4">Salicyloyl-CoA 5-hydroxylase</fullName>
        <ecNumber evidence="4">1.14.13.209</ecNumber>
    </submittedName>
</protein>
<comment type="caution">
    <text evidence="4">The sequence shown here is derived from an EMBL/GenBank/DDBJ whole genome shotgun (WGS) entry which is preliminary data.</text>
</comment>
<dbReference type="AlphaFoldDB" id="A0A231GZM3"/>
<dbReference type="PANTHER" id="PTHR43476">
    <property type="entry name" value="3-(3-HYDROXY-PHENYL)PROPIONATE/3-HYDROXYCINNAMIC ACID HYDROXYLASE"/>
    <property type="match status" value="1"/>
</dbReference>
<feature type="domain" description="FAD-binding" evidence="3">
    <location>
        <begin position="112"/>
        <end position="326"/>
    </location>
</feature>
<dbReference type="Gene3D" id="3.50.50.60">
    <property type="entry name" value="FAD/NAD(P)-binding domain"/>
    <property type="match status" value="1"/>
</dbReference>
<accession>A0A231GZM3</accession>
<gene>
    <name evidence="4" type="primary">sdgC_3</name>
    <name evidence="4" type="ORF">B7C42_05662</name>
</gene>
<dbReference type="Proteomes" id="UP000215506">
    <property type="component" value="Unassembled WGS sequence"/>
</dbReference>
<dbReference type="EC" id="1.14.13.209" evidence="4"/>
<sequence length="516" mass="55438">MARRHVSVLGGGPGGLFAARLLALRHPDWTIKLFERLQPTDTFGFGVGLSAAALSSIRAVDPQSCEQILAHAIEFSSGKFDLPSGSVEIPGFHSGIAVGRTALLAALVQTARDAGVEVNFGSSHTAQALSAESDLVVAADGVSSSTRERYNEAFGPEITLGRGRYIWCGSEAPLDGTVFMPVHTPAGTFTTHAYPYAPGRSTFVIETDEQTLQNAGFDTRDIRSGRPDDGTLTFLSEQFQPLLQGHKFIGNKSWWFQFRNLSCRRWSHENIVLLGDAAATADPSLGSGTKLAMESAIALADALETWGERPLAEALDAFEQTRRPAIGRFQGWAGRSQLWWDSFPQRLHLGPARIAVAYLSRTGAVPLESALTTSEAIMRTAAAEWAGVDAADIPTDNFVDWVLGRPLHTDRLHTETRIVDATADVSQRLVVTSADPWDSAGDAVVERVRECVRSDGRPVLLTGGADRDSLLDRLAVAERVRLETGATVAVTAAPDFSSDVVAGLLAGRIDLVHTQS</sequence>
<keyword evidence="2" id="KW-0520">NAD</keyword>
<dbReference type="GO" id="GO:0016491">
    <property type="term" value="F:oxidoreductase activity"/>
    <property type="evidence" value="ECO:0007669"/>
    <property type="project" value="UniProtKB-KW"/>
</dbReference>